<dbReference type="PANTHER" id="PTHR33798">
    <property type="entry name" value="FLAVOPROTEIN OXYGENASE"/>
    <property type="match status" value="1"/>
</dbReference>
<gene>
    <name evidence="5" type="ORF">MNEG_5495</name>
</gene>
<dbReference type="AlphaFoldDB" id="A0A0D2NA48"/>
<dbReference type="RefSeq" id="XP_013901480.1">
    <property type="nucleotide sequence ID" value="XM_014046026.1"/>
</dbReference>
<sequence length="113" mass="11855">MALSGLTPVDSARVRAPRVGEAAIAFECKLRAVHDVEDSSGKPSGAIVIGEVLLIHVAEAVTGRSPTGKLVVDPLLLQPVSRLGGVTYGSVKELYDIPRPDKEGRYGPPARKG</sequence>
<evidence type="ECO:0008006" key="7">
    <source>
        <dbReference type="Google" id="ProtNLM"/>
    </source>
</evidence>
<comment type="similarity">
    <text evidence="4">Belongs to the flavoredoxin family.</text>
</comment>
<name>A0A0D2NA48_9CHLO</name>
<evidence type="ECO:0000256" key="3">
    <source>
        <dbReference type="ARBA" id="ARBA00022643"/>
    </source>
</evidence>
<reference evidence="5 6" key="1">
    <citation type="journal article" date="2013" name="BMC Genomics">
        <title>Reconstruction of the lipid metabolism for the microalga Monoraphidium neglectum from its genome sequence reveals characteristics suitable for biofuel production.</title>
        <authorList>
            <person name="Bogen C."/>
            <person name="Al-Dilaimi A."/>
            <person name="Albersmeier A."/>
            <person name="Wichmann J."/>
            <person name="Grundmann M."/>
            <person name="Rupp O."/>
            <person name="Lauersen K.J."/>
            <person name="Blifernez-Klassen O."/>
            <person name="Kalinowski J."/>
            <person name="Goesmann A."/>
            <person name="Mussgnug J.H."/>
            <person name="Kruse O."/>
        </authorList>
    </citation>
    <scope>NUCLEOTIDE SEQUENCE [LARGE SCALE GENOMIC DNA]</scope>
    <source>
        <strain evidence="5 6">SAG 48.87</strain>
    </source>
</reference>
<dbReference type="Proteomes" id="UP000054498">
    <property type="component" value="Unassembled WGS sequence"/>
</dbReference>
<evidence type="ECO:0000256" key="1">
    <source>
        <dbReference type="ARBA" id="ARBA00001917"/>
    </source>
</evidence>
<dbReference type="OrthoDB" id="10250990at2759"/>
<keyword evidence="3" id="KW-0288">FMN</keyword>
<accession>A0A0D2NA48</accession>
<dbReference type="SUPFAM" id="SSF50475">
    <property type="entry name" value="FMN-binding split barrel"/>
    <property type="match status" value="1"/>
</dbReference>
<protein>
    <recommendedName>
        <fullName evidence="7">Flavin reductase like domain-containing protein</fullName>
    </recommendedName>
</protein>
<evidence type="ECO:0000256" key="4">
    <source>
        <dbReference type="ARBA" id="ARBA00038054"/>
    </source>
</evidence>
<organism evidence="5 6">
    <name type="scientific">Monoraphidium neglectum</name>
    <dbReference type="NCBI Taxonomy" id="145388"/>
    <lineage>
        <taxon>Eukaryota</taxon>
        <taxon>Viridiplantae</taxon>
        <taxon>Chlorophyta</taxon>
        <taxon>core chlorophytes</taxon>
        <taxon>Chlorophyceae</taxon>
        <taxon>CS clade</taxon>
        <taxon>Sphaeropleales</taxon>
        <taxon>Selenastraceae</taxon>
        <taxon>Monoraphidium</taxon>
    </lineage>
</organism>
<keyword evidence="2" id="KW-0285">Flavoprotein</keyword>
<proteinExistence type="inferred from homology"/>
<evidence type="ECO:0000313" key="6">
    <source>
        <dbReference type="Proteomes" id="UP000054498"/>
    </source>
</evidence>
<dbReference type="Gene3D" id="2.30.110.10">
    <property type="entry name" value="Electron Transport, Fmn-binding Protein, Chain A"/>
    <property type="match status" value="1"/>
</dbReference>
<evidence type="ECO:0000256" key="2">
    <source>
        <dbReference type="ARBA" id="ARBA00022630"/>
    </source>
</evidence>
<dbReference type="InterPro" id="IPR012349">
    <property type="entry name" value="Split_barrel_FMN-bd"/>
</dbReference>
<dbReference type="STRING" id="145388.A0A0D2NA48"/>
<dbReference type="EMBL" id="KK101043">
    <property type="protein sequence ID" value="KIZ02461.1"/>
    <property type="molecule type" value="Genomic_DNA"/>
</dbReference>
<comment type="cofactor">
    <cofactor evidence="1">
        <name>FMN</name>
        <dbReference type="ChEBI" id="CHEBI:58210"/>
    </cofactor>
</comment>
<keyword evidence="6" id="KW-1185">Reference proteome</keyword>
<dbReference type="KEGG" id="mng:MNEG_5495"/>
<dbReference type="GeneID" id="25738372"/>
<evidence type="ECO:0000313" key="5">
    <source>
        <dbReference type="EMBL" id="KIZ02461.1"/>
    </source>
</evidence>
<dbReference type="PANTHER" id="PTHR33798:SF5">
    <property type="entry name" value="FLAVIN REDUCTASE LIKE DOMAIN-CONTAINING PROTEIN"/>
    <property type="match status" value="1"/>
</dbReference>